<sequence length="157" mass="18423">MPRLKPEKLHVRFMTGSTPEGPIVPRRYTLTHSDRTGDLYLTIGPDYNHDQLKGIYARLMRDEVLGEWKEVGDSYLLEIYVHVSGGRVIGSAKWRNKILHREMPLVLEGITYAEEYLLRKHPVLEDADIRVHFQSHQEKYNTTEDFGTVKDYRHFAR</sequence>
<protein>
    <recommendedName>
        <fullName evidence="2">Staygreen protein domain-containing protein</fullName>
    </recommendedName>
</protein>
<dbReference type="PANTHER" id="PTHR31750">
    <property type="entry name" value="PROTEIN STAY-GREEN 1, CHLOROPLASTIC-RELATED"/>
    <property type="match status" value="1"/>
</dbReference>
<keyword evidence="4" id="KW-1185">Reference proteome</keyword>
<reference evidence="3 4" key="1">
    <citation type="submission" date="2015-09" db="EMBL/GenBank/DDBJ databases">
        <title>Draft genome sequence of Alicyclobacillus ferrooxydans DSM 22381.</title>
        <authorList>
            <person name="Hemp J."/>
        </authorList>
    </citation>
    <scope>NUCLEOTIDE SEQUENCE [LARGE SCALE GENOMIC DNA]</scope>
    <source>
        <strain evidence="3 4">TC-34</strain>
    </source>
</reference>
<dbReference type="PANTHER" id="PTHR31750:SF4">
    <property type="entry name" value="LP06106P"/>
    <property type="match status" value="1"/>
</dbReference>
<name>A0A0P9EPV5_9BACL</name>
<dbReference type="AlphaFoldDB" id="A0A0P9EPV5"/>
<dbReference type="OrthoDB" id="1684395at2"/>
<dbReference type="RefSeq" id="WP_054971308.1">
    <property type="nucleotide sequence ID" value="NZ_LJCO01000097.1"/>
</dbReference>
<evidence type="ECO:0000256" key="1">
    <source>
        <dbReference type="ARBA" id="ARBA00022946"/>
    </source>
</evidence>
<dbReference type="InterPro" id="IPR024438">
    <property type="entry name" value="Staygreen"/>
</dbReference>
<evidence type="ECO:0000313" key="3">
    <source>
        <dbReference type="EMBL" id="KPV40529.1"/>
    </source>
</evidence>
<gene>
    <name evidence="3" type="ORF">AN477_21820</name>
</gene>
<organism evidence="3 4">
    <name type="scientific">Alicyclobacillus ferrooxydans</name>
    <dbReference type="NCBI Taxonomy" id="471514"/>
    <lineage>
        <taxon>Bacteria</taxon>
        <taxon>Bacillati</taxon>
        <taxon>Bacillota</taxon>
        <taxon>Bacilli</taxon>
        <taxon>Bacillales</taxon>
        <taxon>Alicyclobacillaceae</taxon>
        <taxon>Alicyclobacillus</taxon>
    </lineage>
</organism>
<feature type="domain" description="Staygreen protein" evidence="2">
    <location>
        <begin position="4"/>
        <end position="152"/>
    </location>
</feature>
<comment type="caution">
    <text evidence="3">The sequence shown here is derived from an EMBL/GenBank/DDBJ whole genome shotgun (WGS) entry which is preliminary data.</text>
</comment>
<dbReference type="STRING" id="471514.AN477_21820"/>
<proteinExistence type="predicted"/>
<evidence type="ECO:0000259" key="2">
    <source>
        <dbReference type="Pfam" id="PF12638"/>
    </source>
</evidence>
<dbReference type="Pfam" id="PF12638">
    <property type="entry name" value="Staygreen"/>
    <property type="match status" value="1"/>
</dbReference>
<dbReference type="EMBL" id="LJCO01000097">
    <property type="protein sequence ID" value="KPV40529.1"/>
    <property type="molecule type" value="Genomic_DNA"/>
</dbReference>
<dbReference type="Proteomes" id="UP000050482">
    <property type="component" value="Unassembled WGS sequence"/>
</dbReference>
<evidence type="ECO:0000313" key="4">
    <source>
        <dbReference type="Proteomes" id="UP000050482"/>
    </source>
</evidence>
<keyword evidence="1" id="KW-0809">Transit peptide</keyword>
<accession>A0A0P9EPV5</accession>
<dbReference type="PATRIC" id="fig|471514.4.peg.3936"/>